<evidence type="ECO:0000256" key="10">
    <source>
        <dbReference type="HAMAP-Rule" id="MF_01151"/>
    </source>
</evidence>
<dbReference type="EMBL" id="JASCXX010000011">
    <property type="protein sequence ID" value="MDI6449488.1"/>
    <property type="molecule type" value="Genomic_DNA"/>
</dbReference>
<feature type="region of interest" description="Disordered" evidence="13">
    <location>
        <begin position="1"/>
        <end position="21"/>
    </location>
</feature>
<evidence type="ECO:0000256" key="5">
    <source>
        <dbReference type="ARBA" id="ARBA00023016"/>
    </source>
</evidence>
<evidence type="ECO:0000256" key="2">
    <source>
        <dbReference type="ARBA" id="ARBA00009054"/>
    </source>
</evidence>
<dbReference type="Proteomes" id="UP001431776">
    <property type="component" value="Unassembled WGS sequence"/>
</dbReference>
<evidence type="ECO:0000256" key="7">
    <source>
        <dbReference type="ARBA" id="ARBA00053401"/>
    </source>
</evidence>
<feature type="compositionally biased region" description="Acidic residues" evidence="13">
    <location>
        <begin position="185"/>
        <end position="196"/>
    </location>
</feature>
<comment type="similarity">
    <text evidence="2 10 12">Belongs to the GrpE family.</text>
</comment>
<evidence type="ECO:0000256" key="6">
    <source>
        <dbReference type="ARBA" id="ARBA00023186"/>
    </source>
</evidence>
<organism evidence="14 15">
    <name type="scientific">Anaerobaca lacustris</name>
    <dbReference type="NCBI Taxonomy" id="3044600"/>
    <lineage>
        <taxon>Bacteria</taxon>
        <taxon>Pseudomonadati</taxon>
        <taxon>Planctomycetota</taxon>
        <taxon>Phycisphaerae</taxon>
        <taxon>Sedimentisphaerales</taxon>
        <taxon>Anaerobacaceae</taxon>
        <taxon>Anaerobaca</taxon>
    </lineage>
</organism>
<accession>A0AAW6U2Q7</accession>
<dbReference type="PROSITE" id="PS01071">
    <property type="entry name" value="GRPE"/>
    <property type="match status" value="1"/>
</dbReference>
<feature type="region of interest" description="Disordered" evidence="13">
    <location>
        <begin position="171"/>
        <end position="205"/>
    </location>
</feature>
<evidence type="ECO:0000313" key="14">
    <source>
        <dbReference type="EMBL" id="MDI6449488.1"/>
    </source>
</evidence>
<reference evidence="14" key="1">
    <citation type="submission" date="2023-05" db="EMBL/GenBank/DDBJ databases">
        <title>Anaerotaeda fermentans gen. nov., sp. nov., a novel anaerobic planctomycete of the new family within the order Sedimentisphaerales isolated from Taman Peninsula, Russia.</title>
        <authorList>
            <person name="Khomyakova M.A."/>
            <person name="Merkel A.Y."/>
            <person name="Slobodkin A.I."/>
        </authorList>
    </citation>
    <scope>NUCLEOTIDE SEQUENCE</scope>
    <source>
        <strain evidence="14">M17dextr</strain>
    </source>
</reference>
<dbReference type="SUPFAM" id="SSF51064">
    <property type="entry name" value="Head domain of nucleotide exchange factor GrpE"/>
    <property type="match status" value="1"/>
</dbReference>
<dbReference type="InterPro" id="IPR009012">
    <property type="entry name" value="GrpE_head"/>
</dbReference>
<evidence type="ECO:0000256" key="12">
    <source>
        <dbReference type="RuleBase" id="RU004478"/>
    </source>
</evidence>
<dbReference type="FunFam" id="2.30.22.10:FF:000001">
    <property type="entry name" value="Protein GrpE"/>
    <property type="match status" value="1"/>
</dbReference>
<dbReference type="PANTHER" id="PTHR21237:SF23">
    <property type="entry name" value="GRPE PROTEIN HOMOLOG, MITOCHONDRIAL"/>
    <property type="match status" value="1"/>
</dbReference>
<dbReference type="GO" id="GO:0051082">
    <property type="term" value="F:unfolded protein binding"/>
    <property type="evidence" value="ECO:0007669"/>
    <property type="project" value="TreeGrafter"/>
</dbReference>
<gene>
    <name evidence="10 14" type="primary">grpE</name>
    <name evidence="14" type="ORF">QJ522_10585</name>
</gene>
<keyword evidence="6 10" id="KW-0143">Chaperone</keyword>
<keyword evidence="4 10" id="KW-0963">Cytoplasm</keyword>
<dbReference type="InterPro" id="IPR000740">
    <property type="entry name" value="GrpE"/>
</dbReference>
<comment type="subcellular location">
    <subcellularLocation>
        <location evidence="1 10">Cytoplasm</location>
    </subcellularLocation>
</comment>
<dbReference type="Gene3D" id="3.90.20.20">
    <property type="match status" value="1"/>
</dbReference>
<dbReference type="InterPro" id="IPR013805">
    <property type="entry name" value="GrpE_CC"/>
</dbReference>
<dbReference type="RefSeq" id="WP_349244897.1">
    <property type="nucleotide sequence ID" value="NZ_JASCXX010000011.1"/>
</dbReference>
<dbReference type="SUPFAM" id="SSF58014">
    <property type="entry name" value="Coiled-coil domain of nucleotide exchange factor GrpE"/>
    <property type="match status" value="1"/>
</dbReference>
<dbReference type="Gene3D" id="2.30.22.10">
    <property type="entry name" value="Head domain of nucleotide exchange factor GrpE"/>
    <property type="match status" value="1"/>
</dbReference>
<evidence type="ECO:0000256" key="3">
    <source>
        <dbReference type="ARBA" id="ARBA00011738"/>
    </source>
</evidence>
<comment type="subunit">
    <text evidence="3 10">Homodimer.</text>
</comment>
<comment type="function">
    <text evidence="7 10 11">Participates actively in the response to hyperosmotic and heat shock by preventing the aggregation of stress-denatured proteins, in association with DnaK and GrpE. It is the nucleotide exchange factor for DnaK and may function as a thermosensor. Unfolded proteins bind initially to DnaJ; upon interaction with the DnaJ-bound protein, DnaK hydrolyzes its bound ATP, resulting in the formation of a stable complex. GrpE releases ADP from DnaK; ATP binding to DnaK triggers the release of the substrate protein, thus completing the reaction cycle. Several rounds of ATP-dependent interactions between DnaJ, DnaK and GrpE are required for fully efficient folding.</text>
</comment>
<dbReference type="GO" id="GO:0005737">
    <property type="term" value="C:cytoplasm"/>
    <property type="evidence" value="ECO:0007669"/>
    <property type="project" value="UniProtKB-SubCell"/>
</dbReference>
<evidence type="ECO:0000256" key="9">
    <source>
        <dbReference type="ARBA" id="ARBA00076414"/>
    </source>
</evidence>
<dbReference type="PANTHER" id="PTHR21237">
    <property type="entry name" value="GRPE PROTEIN"/>
    <property type="match status" value="1"/>
</dbReference>
<name>A0AAW6U2Q7_9BACT</name>
<evidence type="ECO:0000313" key="15">
    <source>
        <dbReference type="Proteomes" id="UP001431776"/>
    </source>
</evidence>
<evidence type="ECO:0000256" key="4">
    <source>
        <dbReference type="ARBA" id="ARBA00022490"/>
    </source>
</evidence>
<proteinExistence type="inferred from homology"/>
<dbReference type="GO" id="GO:0051087">
    <property type="term" value="F:protein-folding chaperone binding"/>
    <property type="evidence" value="ECO:0007669"/>
    <property type="project" value="InterPro"/>
</dbReference>
<evidence type="ECO:0000256" key="8">
    <source>
        <dbReference type="ARBA" id="ARBA00072274"/>
    </source>
</evidence>
<feature type="compositionally biased region" description="Basic and acidic residues" evidence="13">
    <location>
        <begin position="1"/>
        <end position="19"/>
    </location>
</feature>
<sequence length="205" mass="23396">MKDKKNKPKDEPTHEEVESLRTQLVEVQKERDDLLGKLQRVSADYANFQKRAARQVAESIAYEKETLIKTLLPTLDNFEHTLEKSQAAESVEAVLTGVRIVYDQMSDVLRSHGVEAIESLGQPFDPAYHEAMMRREDPERQDNTVLEEFQKGYKLNGRVVRPSRVIVNKLACAEAPPQTETPCETPDDSDDHEDSAEDRRNTDTE</sequence>
<evidence type="ECO:0000256" key="13">
    <source>
        <dbReference type="SAM" id="MobiDB-lite"/>
    </source>
</evidence>
<dbReference type="GO" id="GO:0006457">
    <property type="term" value="P:protein folding"/>
    <property type="evidence" value="ECO:0007669"/>
    <property type="project" value="InterPro"/>
</dbReference>
<dbReference type="GO" id="GO:0042803">
    <property type="term" value="F:protein homodimerization activity"/>
    <property type="evidence" value="ECO:0007669"/>
    <property type="project" value="InterPro"/>
</dbReference>
<dbReference type="HAMAP" id="MF_01151">
    <property type="entry name" value="GrpE"/>
    <property type="match status" value="1"/>
</dbReference>
<protein>
    <recommendedName>
        <fullName evidence="8 10">Protein GrpE</fullName>
    </recommendedName>
    <alternativeName>
        <fullName evidence="9 10">HSP-70 cofactor</fullName>
    </alternativeName>
</protein>
<comment type="caution">
    <text evidence="14">The sequence shown here is derived from an EMBL/GenBank/DDBJ whole genome shotgun (WGS) entry which is preliminary data.</text>
</comment>
<dbReference type="Pfam" id="PF01025">
    <property type="entry name" value="GrpE"/>
    <property type="match status" value="1"/>
</dbReference>
<evidence type="ECO:0000256" key="1">
    <source>
        <dbReference type="ARBA" id="ARBA00004496"/>
    </source>
</evidence>
<dbReference type="NCBIfam" id="NF010738">
    <property type="entry name" value="PRK14140.1"/>
    <property type="match status" value="1"/>
</dbReference>
<dbReference type="CDD" id="cd00446">
    <property type="entry name" value="GrpE"/>
    <property type="match status" value="1"/>
</dbReference>
<dbReference type="PRINTS" id="PR00773">
    <property type="entry name" value="GRPEPROTEIN"/>
</dbReference>
<dbReference type="GO" id="GO:0000774">
    <property type="term" value="F:adenyl-nucleotide exchange factor activity"/>
    <property type="evidence" value="ECO:0007669"/>
    <property type="project" value="InterPro"/>
</dbReference>
<evidence type="ECO:0000256" key="11">
    <source>
        <dbReference type="RuleBase" id="RU000639"/>
    </source>
</evidence>
<dbReference type="AlphaFoldDB" id="A0AAW6U2Q7"/>
<keyword evidence="15" id="KW-1185">Reference proteome</keyword>
<keyword evidence="5 10" id="KW-0346">Stress response</keyword>